<dbReference type="GO" id="GO:0032259">
    <property type="term" value="P:methylation"/>
    <property type="evidence" value="ECO:0007669"/>
    <property type="project" value="UniProtKB-KW"/>
</dbReference>
<organism evidence="1 2">
    <name type="scientific">Subsaximicrobium wynnwilliamsii</name>
    <dbReference type="NCBI Taxonomy" id="291179"/>
    <lineage>
        <taxon>Bacteria</taxon>
        <taxon>Pseudomonadati</taxon>
        <taxon>Bacteroidota</taxon>
        <taxon>Flavobacteriia</taxon>
        <taxon>Flavobacteriales</taxon>
        <taxon>Flavobacteriaceae</taxon>
        <taxon>Subsaximicrobium</taxon>
    </lineage>
</organism>
<protein>
    <submittedName>
        <fullName evidence="1">Class I SAM-dependent methyltransferase</fullName>
    </submittedName>
</protein>
<keyword evidence="1" id="KW-0489">Methyltransferase</keyword>
<dbReference type="CDD" id="cd02440">
    <property type="entry name" value="AdoMet_MTases"/>
    <property type="match status" value="1"/>
</dbReference>
<dbReference type="EMBL" id="VORO01000003">
    <property type="protein sequence ID" value="TXD90633.1"/>
    <property type="molecule type" value="Genomic_DNA"/>
</dbReference>
<name>A0A5C6ZNQ5_9FLAO</name>
<sequence>MDYNNKPETYYKFPRPEMLEFLPKEAQCVLDVGCGQGTFGGQIKNLNNAEVWGIEYMPNEGEMAKSILDKVFIGAVEDFLTDLPNNYFDVIYFNDVLEHLAYPDQVLKDLKPKLKSKGLIISSIPNMRYFRSFKKLVVNGDWDYQDHGVMDKTHLRWFTKKSIRKMYESIGFKILQHQGINPSGSIKPLLYNIPFCFTALDIKYKQFATVAQKIDLQK</sequence>
<dbReference type="GO" id="GO:0008168">
    <property type="term" value="F:methyltransferase activity"/>
    <property type="evidence" value="ECO:0007669"/>
    <property type="project" value="UniProtKB-KW"/>
</dbReference>
<evidence type="ECO:0000313" key="1">
    <source>
        <dbReference type="EMBL" id="TXD90633.1"/>
    </source>
</evidence>
<keyword evidence="1" id="KW-0808">Transferase</keyword>
<proteinExistence type="predicted"/>
<accession>A0A5C6ZNQ5</accession>
<dbReference type="RefSeq" id="WP_147085405.1">
    <property type="nucleotide sequence ID" value="NZ_VORM01000002.1"/>
</dbReference>
<keyword evidence="2" id="KW-1185">Reference proteome</keyword>
<comment type="caution">
    <text evidence="1">The sequence shown here is derived from an EMBL/GenBank/DDBJ whole genome shotgun (WGS) entry which is preliminary data.</text>
</comment>
<dbReference type="Proteomes" id="UP000321578">
    <property type="component" value="Unassembled WGS sequence"/>
</dbReference>
<dbReference type="PANTHER" id="PTHR43861">
    <property type="entry name" value="TRANS-ACONITATE 2-METHYLTRANSFERASE-RELATED"/>
    <property type="match status" value="1"/>
</dbReference>
<dbReference type="SUPFAM" id="SSF53335">
    <property type="entry name" value="S-adenosyl-L-methionine-dependent methyltransferases"/>
    <property type="match status" value="1"/>
</dbReference>
<dbReference type="AlphaFoldDB" id="A0A5C6ZNQ5"/>
<dbReference type="PANTHER" id="PTHR43861:SF6">
    <property type="entry name" value="METHYLTRANSFERASE TYPE 11"/>
    <property type="match status" value="1"/>
</dbReference>
<dbReference type="OrthoDB" id="8773442at2"/>
<dbReference type="Gene3D" id="3.40.50.150">
    <property type="entry name" value="Vaccinia Virus protein VP39"/>
    <property type="match status" value="1"/>
</dbReference>
<dbReference type="Pfam" id="PF13489">
    <property type="entry name" value="Methyltransf_23"/>
    <property type="match status" value="1"/>
</dbReference>
<gene>
    <name evidence="1" type="ORF">ESY86_04500</name>
</gene>
<dbReference type="InterPro" id="IPR029063">
    <property type="entry name" value="SAM-dependent_MTases_sf"/>
</dbReference>
<reference evidence="1 2" key="1">
    <citation type="submission" date="2019-08" db="EMBL/GenBank/DDBJ databases">
        <title>Genomes of Subsaximicrobium wynnwilliamsii strains.</title>
        <authorList>
            <person name="Bowman J.P."/>
        </authorList>
    </citation>
    <scope>NUCLEOTIDE SEQUENCE [LARGE SCALE GENOMIC DNA]</scope>
    <source>
        <strain evidence="1 2">2-80-2</strain>
    </source>
</reference>
<evidence type="ECO:0000313" key="2">
    <source>
        <dbReference type="Proteomes" id="UP000321578"/>
    </source>
</evidence>